<accession>A0A5E4NKR5</accession>
<gene>
    <name evidence="1" type="ORF">CINCED_3A018102</name>
</gene>
<dbReference type="OrthoDB" id="6819241at2759"/>
<reference evidence="1 2" key="1">
    <citation type="submission" date="2019-08" db="EMBL/GenBank/DDBJ databases">
        <authorList>
            <person name="Alioto T."/>
            <person name="Alioto T."/>
            <person name="Gomez Garrido J."/>
        </authorList>
    </citation>
    <scope>NUCLEOTIDE SEQUENCE [LARGE SCALE GENOMIC DNA]</scope>
</reference>
<sequence>MEAVKIVWKPEGKTPRGRPRKRWFDVVEEDLKTLRVENWRETDDQDCGGKMVNDYGELKSRDLKTTVTNKGEWRLRDDYVLNRQHIARNKDRRGEQVVP</sequence>
<evidence type="ECO:0000313" key="2">
    <source>
        <dbReference type="Proteomes" id="UP000325440"/>
    </source>
</evidence>
<dbReference type="Proteomes" id="UP000325440">
    <property type="component" value="Unassembled WGS sequence"/>
</dbReference>
<dbReference type="AlphaFoldDB" id="A0A5E4NKR5"/>
<name>A0A5E4NKR5_9HEMI</name>
<keyword evidence="2" id="KW-1185">Reference proteome</keyword>
<evidence type="ECO:0000313" key="1">
    <source>
        <dbReference type="EMBL" id="VVC43801.1"/>
    </source>
</evidence>
<dbReference type="EMBL" id="CABPRJ010002372">
    <property type="protein sequence ID" value="VVC43801.1"/>
    <property type="molecule type" value="Genomic_DNA"/>
</dbReference>
<protein>
    <submittedName>
        <fullName evidence="1">Uncharacterized protein</fullName>
    </submittedName>
</protein>
<proteinExistence type="predicted"/>
<organism evidence="1 2">
    <name type="scientific">Cinara cedri</name>
    <dbReference type="NCBI Taxonomy" id="506608"/>
    <lineage>
        <taxon>Eukaryota</taxon>
        <taxon>Metazoa</taxon>
        <taxon>Ecdysozoa</taxon>
        <taxon>Arthropoda</taxon>
        <taxon>Hexapoda</taxon>
        <taxon>Insecta</taxon>
        <taxon>Pterygota</taxon>
        <taxon>Neoptera</taxon>
        <taxon>Paraneoptera</taxon>
        <taxon>Hemiptera</taxon>
        <taxon>Sternorrhyncha</taxon>
        <taxon>Aphidomorpha</taxon>
        <taxon>Aphidoidea</taxon>
        <taxon>Aphididae</taxon>
        <taxon>Lachninae</taxon>
        <taxon>Cinara</taxon>
    </lineage>
</organism>